<dbReference type="FunFam" id="3.80.10.10:FF:000034">
    <property type="entry name" value="Ras suppressor protein 1"/>
    <property type="match status" value="1"/>
</dbReference>
<evidence type="ECO:0000313" key="4">
    <source>
        <dbReference type="Proteomes" id="UP001562425"/>
    </source>
</evidence>
<dbReference type="PANTHER" id="PTHR48051:SF1">
    <property type="entry name" value="RAS SUPPRESSOR PROTEIN 1"/>
    <property type="match status" value="1"/>
</dbReference>
<evidence type="ECO:0000256" key="1">
    <source>
        <dbReference type="ARBA" id="ARBA00022614"/>
    </source>
</evidence>
<dbReference type="Pfam" id="PF13855">
    <property type="entry name" value="LRR_8"/>
    <property type="match status" value="1"/>
</dbReference>
<evidence type="ECO:0008006" key="5">
    <source>
        <dbReference type="Google" id="ProtNLM"/>
    </source>
</evidence>
<feature type="non-terminal residue" evidence="3">
    <location>
        <position position="168"/>
    </location>
</feature>
<dbReference type="InterPro" id="IPR003591">
    <property type="entry name" value="Leu-rich_rpt_typical-subtyp"/>
</dbReference>
<dbReference type="AlphaFoldDB" id="A0ABD1CEF4"/>
<dbReference type="SMART" id="SM00369">
    <property type="entry name" value="LRR_TYP"/>
    <property type="match status" value="3"/>
</dbReference>
<dbReference type="EMBL" id="JBEHCU010013114">
    <property type="protein sequence ID" value="KAL1374698.1"/>
    <property type="molecule type" value="Genomic_DNA"/>
</dbReference>
<evidence type="ECO:0000313" key="3">
    <source>
        <dbReference type="EMBL" id="KAL1374698.1"/>
    </source>
</evidence>
<accession>A0ABD1CEF4</accession>
<dbReference type="InterPro" id="IPR001611">
    <property type="entry name" value="Leu-rich_rpt"/>
</dbReference>
<dbReference type="InterPro" id="IPR050216">
    <property type="entry name" value="LRR_domain-containing"/>
</dbReference>
<sequence>MPKLRILNCSINRLNTLPRGFGAFPVLEVLDLSYNNLSEKVLPGNFFMMDSLRALSLGLRDNDLLELPREIGELTRIRELHIQNNRLTVLPPEIASLDLLGQKSVLKMEENPWVTAIAEQYLIGISHVLEYIKTEAYRILYNRHVSAGKAGNVPPKVDKSKKASRARS</sequence>
<protein>
    <recommendedName>
        <fullName evidence="5">Ras suppressor protein 1</fullName>
    </recommendedName>
</protein>
<keyword evidence="4" id="KW-1185">Reference proteome</keyword>
<keyword evidence="2" id="KW-0677">Repeat</keyword>
<name>A0ABD1CEF4_CULPP</name>
<dbReference type="PANTHER" id="PTHR48051">
    <property type="match status" value="1"/>
</dbReference>
<gene>
    <name evidence="3" type="ORF">pipiens_020406</name>
</gene>
<comment type="caution">
    <text evidence="3">The sequence shown here is derived from an EMBL/GenBank/DDBJ whole genome shotgun (WGS) entry which is preliminary data.</text>
</comment>
<dbReference type="SUPFAM" id="SSF52075">
    <property type="entry name" value="Outer arm dynein light chain 1"/>
    <property type="match status" value="1"/>
</dbReference>
<keyword evidence="1" id="KW-0433">Leucine-rich repeat</keyword>
<dbReference type="Gene3D" id="3.80.10.10">
    <property type="entry name" value="Ribonuclease Inhibitor"/>
    <property type="match status" value="1"/>
</dbReference>
<organism evidence="3 4">
    <name type="scientific">Culex pipiens pipiens</name>
    <name type="common">Northern house mosquito</name>
    <dbReference type="NCBI Taxonomy" id="38569"/>
    <lineage>
        <taxon>Eukaryota</taxon>
        <taxon>Metazoa</taxon>
        <taxon>Ecdysozoa</taxon>
        <taxon>Arthropoda</taxon>
        <taxon>Hexapoda</taxon>
        <taxon>Insecta</taxon>
        <taxon>Pterygota</taxon>
        <taxon>Neoptera</taxon>
        <taxon>Endopterygota</taxon>
        <taxon>Diptera</taxon>
        <taxon>Nematocera</taxon>
        <taxon>Culicoidea</taxon>
        <taxon>Culicidae</taxon>
        <taxon>Culicinae</taxon>
        <taxon>Culicini</taxon>
        <taxon>Culex</taxon>
        <taxon>Culex</taxon>
    </lineage>
</organism>
<evidence type="ECO:0000256" key="2">
    <source>
        <dbReference type="ARBA" id="ARBA00022737"/>
    </source>
</evidence>
<reference evidence="3 4" key="1">
    <citation type="submission" date="2024-05" db="EMBL/GenBank/DDBJ databases">
        <title>Culex pipiens pipiens assembly and annotation.</title>
        <authorList>
            <person name="Alout H."/>
            <person name="Durand T."/>
        </authorList>
    </citation>
    <scope>NUCLEOTIDE SEQUENCE [LARGE SCALE GENOMIC DNA]</scope>
    <source>
        <strain evidence="3">HA-2024</strain>
        <tissue evidence="3">Whole body</tissue>
    </source>
</reference>
<dbReference type="InterPro" id="IPR032675">
    <property type="entry name" value="LRR_dom_sf"/>
</dbReference>
<proteinExistence type="predicted"/>
<dbReference type="Pfam" id="PF00560">
    <property type="entry name" value="LRR_1"/>
    <property type="match status" value="1"/>
</dbReference>
<dbReference type="Proteomes" id="UP001562425">
    <property type="component" value="Unassembled WGS sequence"/>
</dbReference>